<comment type="caution">
    <text evidence="1">The sequence shown here is derived from an EMBL/GenBank/DDBJ whole genome shotgun (WGS) entry which is preliminary data.</text>
</comment>
<dbReference type="Proteomes" id="UP001060215">
    <property type="component" value="Chromosome 15"/>
</dbReference>
<proteinExistence type="predicted"/>
<keyword evidence="1" id="KW-0689">Ribosomal protein</keyword>
<keyword evidence="2" id="KW-1185">Reference proteome</keyword>
<dbReference type="EMBL" id="CM045772">
    <property type="protein sequence ID" value="KAI7986304.1"/>
    <property type="molecule type" value="Genomic_DNA"/>
</dbReference>
<accession>A0ACC0FCA6</accession>
<evidence type="ECO:0000313" key="1">
    <source>
        <dbReference type="EMBL" id="KAI7986304.1"/>
    </source>
</evidence>
<keyword evidence="1" id="KW-0687">Ribonucleoprotein</keyword>
<protein>
    <submittedName>
        <fullName evidence="1">40S ribosomal protein S6</fullName>
    </submittedName>
</protein>
<reference evidence="1 2" key="1">
    <citation type="journal article" date="2022" name="Plant J.">
        <title>Chromosome-level genome of Camellia lanceoleosa provides a valuable resource for understanding genome evolution and self-incompatibility.</title>
        <authorList>
            <person name="Gong W."/>
            <person name="Xiao S."/>
            <person name="Wang L."/>
            <person name="Liao Z."/>
            <person name="Chang Y."/>
            <person name="Mo W."/>
            <person name="Hu G."/>
            <person name="Li W."/>
            <person name="Zhao G."/>
            <person name="Zhu H."/>
            <person name="Hu X."/>
            <person name="Ji K."/>
            <person name="Xiang X."/>
            <person name="Song Q."/>
            <person name="Yuan D."/>
            <person name="Jin S."/>
            <person name="Zhang L."/>
        </authorList>
    </citation>
    <scope>NUCLEOTIDE SEQUENCE [LARGE SCALE GENOMIC DNA]</scope>
    <source>
        <strain evidence="1">SQ_2022a</strain>
    </source>
</reference>
<name>A0ACC0FCA6_9ERIC</name>
<gene>
    <name evidence="1" type="ORF">LOK49_LG14G00153</name>
</gene>
<organism evidence="1 2">
    <name type="scientific">Camellia lanceoleosa</name>
    <dbReference type="NCBI Taxonomy" id="1840588"/>
    <lineage>
        <taxon>Eukaryota</taxon>
        <taxon>Viridiplantae</taxon>
        <taxon>Streptophyta</taxon>
        <taxon>Embryophyta</taxon>
        <taxon>Tracheophyta</taxon>
        <taxon>Spermatophyta</taxon>
        <taxon>Magnoliopsida</taxon>
        <taxon>eudicotyledons</taxon>
        <taxon>Gunneridae</taxon>
        <taxon>Pentapetalae</taxon>
        <taxon>asterids</taxon>
        <taxon>Ericales</taxon>
        <taxon>Theaceae</taxon>
        <taxon>Camellia</taxon>
    </lineage>
</organism>
<evidence type="ECO:0000313" key="2">
    <source>
        <dbReference type="Proteomes" id="UP001060215"/>
    </source>
</evidence>
<sequence>MKFNIANPTTGCQKKLEIDDDQKLMGVATTLYSATCFAQGKYGNGIDYPVNLRAIVGLSGWLPGSRRKIERRIRRLEKMQRASFGQSKEAKIAEQLSKLKEDLEYVRFFPKTEKYVSLFMGGDDTDIVDRRNTLRKQIKANIIAAAASGKDLEGPQVVQIISKSPRQ</sequence>